<evidence type="ECO:0000256" key="4">
    <source>
        <dbReference type="ARBA" id="ARBA00022622"/>
    </source>
</evidence>
<feature type="domain" description="Trypanosome variant surface glycoprotein C-terminal" evidence="10">
    <location>
        <begin position="385"/>
        <end position="502"/>
    </location>
</feature>
<evidence type="ECO:0000256" key="3">
    <source>
        <dbReference type="ARBA" id="ARBA00022475"/>
    </source>
</evidence>
<dbReference type="InterPro" id="IPR019609">
    <property type="entry name" value="Variant_surf_glycoprt_trypan_C"/>
</dbReference>
<dbReference type="InterPro" id="IPR001812">
    <property type="entry name" value="Trypano_VSG_A_N_dom"/>
</dbReference>
<accession>M4T1T1</accession>
<dbReference type="GO" id="GO:0042783">
    <property type="term" value="P:symbiont-mediated evasion of host immune response"/>
    <property type="evidence" value="ECO:0007669"/>
    <property type="project" value="InterPro"/>
</dbReference>
<evidence type="ECO:0000256" key="5">
    <source>
        <dbReference type="ARBA" id="ARBA00023136"/>
    </source>
</evidence>
<feature type="chain" id="PRO_5004058019" evidence="8">
    <location>
        <begin position="20"/>
        <end position="503"/>
    </location>
</feature>
<feature type="signal peptide" evidence="8">
    <location>
        <begin position="1"/>
        <end position="19"/>
    </location>
</feature>
<dbReference type="VEuPathDB" id="TriTrypDB:Tb427_000063000"/>
<protein>
    <submittedName>
        <fullName evidence="11">Variant surface glycoprotein 472</fullName>
    </submittedName>
</protein>
<dbReference type="VEuPathDB" id="TriTrypDB:Tb09.v4.0142"/>
<dbReference type="GO" id="GO:0098552">
    <property type="term" value="C:side of membrane"/>
    <property type="evidence" value="ECO:0007669"/>
    <property type="project" value="UniProtKB-KW"/>
</dbReference>
<dbReference type="EMBL" id="KC613606">
    <property type="protein sequence ID" value="AGH61037.1"/>
    <property type="molecule type" value="Genomic_DNA"/>
</dbReference>
<dbReference type="Gene3D" id="1.10.470.10">
    <property type="entry name" value="Variant Surface Glycoprotein, subunit A, domain 2"/>
    <property type="match status" value="1"/>
</dbReference>
<evidence type="ECO:0000256" key="2">
    <source>
        <dbReference type="ARBA" id="ARBA00004609"/>
    </source>
</evidence>
<keyword evidence="4" id="KW-0336">GPI-anchor</keyword>
<dbReference type="SUPFAM" id="SSF58087">
    <property type="entry name" value="Variant surface glycoprotein (N-terminal domain)"/>
    <property type="match status" value="1"/>
</dbReference>
<sequence>MQRTTALLFLVAAAMTATGDDKAFKEAGIATLCTLSATQKSVAGEVTAAITARRTKLEEILALQGKVPLMQIETGHYQLAGASVALALKQIADSLTTGIQKLEETGIPAAAANSYAAGRIDEFATLVEQTKHEGTASNTCIEPTDGVGNNVNPASFTGCATTDFKKTTATTTATTAAAAQQLPTDGQLKGKNANCKLTTQNGQGITGGGAGASLKLIDGFYQHSTSDDWTTARVKTAKESPTLNNAKTQATELTSQLGDDSPAVPRTAATMDDLINNEGYKTTWAAIIQSVKGLDRAATGAGIDTQLNEVFGAKLPNNSRPFTSLLKSLTYALDKKNPTAKTAFFDLNEEQSIQLFQKKLRDLTTKAAQETKLECPSQPNGNADCKGFDKADKCDESPKCSWHAKVKDGEANCQFNETKAAENKVPVTQAKTGGTVTVKCSEYGSKDKCEEVNKGKDKPVCGWRKGKDNEDDKGTEKCRNGSFLVNKQFALSMVSAAFVALLF</sequence>
<dbReference type="AlphaFoldDB" id="M4T1T1"/>
<reference evidence="11" key="2">
    <citation type="journal article" date="2014" name="Mol. Biochem. Parasitol.">
        <title>Capturing the variant surface glycoprotein repertoire (the VSGnome) of Trypanosoma brucei Lister 427.</title>
        <authorList>
            <person name="Cross G.A."/>
            <person name="Kim H.S."/>
            <person name="Wickstead B."/>
        </authorList>
    </citation>
    <scope>NUCLEOTIDE SEQUENCE</scope>
    <source>
        <strain evidence="11">Lister 427</strain>
    </source>
</reference>
<keyword evidence="5" id="KW-0472">Membrane</keyword>
<evidence type="ECO:0000259" key="9">
    <source>
        <dbReference type="Pfam" id="PF00913"/>
    </source>
</evidence>
<comment type="function">
    <text evidence="1">VSG forms a coat on the surface of the parasite. The trypanosome evades the immune response of the host by expressing a series of antigenically distinct VSGs from an estimated 1000 VSG genes.</text>
</comment>
<dbReference type="Gene3D" id="3.90.150.10">
    <property type="entry name" value="Variant Surface Glycoprotein, subunit A domain 1"/>
    <property type="match status" value="1"/>
</dbReference>
<dbReference type="Pfam" id="PF10659">
    <property type="entry name" value="Trypan_glycop_C"/>
    <property type="match status" value="1"/>
</dbReference>
<evidence type="ECO:0000259" key="10">
    <source>
        <dbReference type="Pfam" id="PF10659"/>
    </source>
</evidence>
<evidence type="ECO:0000256" key="1">
    <source>
        <dbReference type="ARBA" id="ARBA00002523"/>
    </source>
</evidence>
<organism evidence="11">
    <name type="scientific">Trypanosoma brucei</name>
    <dbReference type="NCBI Taxonomy" id="5691"/>
    <lineage>
        <taxon>Eukaryota</taxon>
        <taxon>Discoba</taxon>
        <taxon>Euglenozoa</taxon>
        <taxon>Kinetoplastea</taxon>
        <taxon>Metakinetoplastina</taxon>
        <taxon>Trypanosomatida</taxon>
        <taxon>Trypanosomatidae</taxon>
        <taxon>Trypanosoma</taxon>
    </lineage>
</organism>
<comment type="subcellular location">
    <subcellularLocation>
        <location evidence="2">Cell membrane</location>
        <topology evidence="2">Lipid-anchor</topology>
        <topology evidence="2">GPI-anchor</topology>
    </subcellularLocation>
</comment>
<proteinExistence type="predicted"/>
<keyword evidence="7" id="KW-0449">Lipoprotein</keyword>
<keyword evidence="3" id="KW-1003">Cell membrane</keyword>
<keyword evidence="8" id="KW-0732">Signal</keyword>
<keyword evidence="6" id="KW-0325">Glycoprotein</keyword>
<reference evidence="11" key="1">
    <citation type="submission" date="2013-02" db="EMBL/GenBank/DDBJ databases">
        <authorList>
            <person name="Cross G.A.M."/>
            <person name="Kim H.-S."/>
            <person name="Wickstead B."/>
        </authorList>
    </citation>
    <scope>NUCLEOTIDE SEQUENCE</scope>
    <source>
        <strain evidence="11">Lister 427</strain>
    </source>
</reference>
<name>M4T1T1_9TRYP</name>
<dbReference type="Gene3D" id="3.30.1680.30">
    <property type="match status" value="1"/>
</dbReference>
<evidence type="ECO:0000313" key="11">
    <source>
        <dbReference type="EMBL" id="AGH61037.1"/>
    </source>
</evidence>
<evidence type="ECO:0000256" key="8">
    <source>
        <dbReference type="SAM" id="SignalP"/>
    </source>
</evidence>
<dbReference type="Pfam" id="PF00913">
    <property type="entry name" value="Trypan_glycop"/>
    <property type="match status" value="1"/>
</dbReference>
<dbReference type="GO" id="GO:0005886">
    <property type="term" value="C:plasma membrane"/>
    <property type="evidence" value="ECO:0007669"/>
    <property type="project" value="UniProtKB-SubCell"/>
</dbReference>
<evidence type="ECO:0000256" key="6">
    <source>
        <dbReference type="ARBA" id="ARBA00023180"/>
    </source>
</evidence>
<feature type="domain" description="Trypanosome variant surface glycoprotein A-type N-terminal" evidence="9">
    <location>
        <begin position="6"/>
        <end position="351"/>
    </location>
</feature>
<evidence type="ECO:0000256" key="7">
    <source>
        <dbReference type="ARBA" id="ARBA00023288"/>
    </source>
</evidence>